<proteinExistence type="predicted"/>
<gene>
    <name evidence="1" type="ORF">LCGC14_2182920</name>
</gene>
<name>A0A0F9DLU9_9ZZZZ</name>
<accession>A0A0F9DLU9</accession>
<sequence length="63" mass="7329">FQILKNKDVIELVNLSLEGWQIFHGLKLPELHDRIILAIYHLYKAKAIVTNDPEISEITSSIW</sequence>
<dbReference type="EMBL" id="LAZR01028418">
    <property type="protein sequence ID" value="KKL62669.1"/>
    <property type="molecule type" value="Genomic_DNA"/>
</dbReference>
<organism evidence="1">
    <name type="scientific">marine sediment metagenome</name>
    <dbReference type="NCBI Taxonomy" id="412755"/>
    <lineage>
        <taxon>unclassified sequences</taxon>
        <taxon>metagenomes</taxon>
        <taxon>ecological metagenomes</taxon>
    </lineage>
</organism>
<comment type="caution">
    <text evidence="1">The sequence shown here is derived from an EMBL/GenBank/DDBJ whole genome shotgun (WGS) entry which is preliminary data.</text>
</comment>
<feature type="non-terminal residue" evidence="1">
    <location>
        <position position="1"/>
    </location>
</feature>
<evidence type="ECO:0008006" key="2">
    <source>
        <dbReference type="Google" id="ProtNLM"/>
    </source>
</evidence>
<dbReference type="AlphaFoldDB" id="A0A0F9DLU9"/>
<reference evidence="1" key="1">
    <citation type="journal article" date="2015" name="Nature">
        <title>Complex archaea that bridge the gap between prokaryotes and eukaryotes.</title>
        <authorList>
            <person name="Spang A."/>
            <person name="Saw J.H."/>
            <person name="Jorgensen S.L."/>
            <person name="Zaremba-Niedzwiedzka K."/>
            <person name="Martijn J."/>
            <person name="Lind A.E."/>
            <person name="van Eijk R."/>
            <person name="Schleper C."/>
            <person name="Guy L."/>
            <person name="Ettema T.J."/>
        </authorList>
    </citation>
    <scope>NUCLEOTIDE SEQUENCE</scope>
</reference>
<evidence type="ECO:0000313" key="1">
    <source>
        <dbReference type="EMBL" id="KKL62669.1"/>
    </source>
</evidence>
<protein>
    <recommendedName>
        <fullName evidence="2">PIN domain-containing protein</fullName>
    </recommendedName>
</protein>